<dbReference type="Pfam" id="PF14059">
    <property type="entry name" value="DUF4251"/>
    <property type="match status" value="1"/>
</dbReference>
<dbReference type="InterPro" id="IPR025347">
    <property type="entry name" value="DUF4251"/>
</dbReference>
<name>A0A9D1XTG2_9BACT</name>
<gene>
    <name evidence="3" type="ORF">H9848_10670</name>
</gene>
<comment type="caution">
    <text evidence="3">The sequence shown here is derived from an EMBL/GenBank/DDBJ whole genome shotgun (WGS) entry which is preliminary data.</text>
</comment>
<dbReference type="Proteomes" id="UP000823847">
    <property type="component" value="Unassembled WGS sequence"/>
</dbReference>
<feature type="chain" id="PRO_5039395740" evidence="2">
    <location>
        <begin position="21"/>
        <end position="197"/>
    </location>
</feature>
<evidence type="ECO:0000256" key="1">
    <source>
        <dbReference type="SAM" id="Coils"/>
    </source>
</evidence>
<accession>A0A9D1XTG2</accession>
<dbReference type="Gene3D" id="2.40.128.410">
    <property type="match status" value="1"/>
</dbReference>
<feature type="signal peptide" evidence="2">
    <location>
        <begin position="1"/>
        <end position="20"/>
    </location>
</feature>
<evidence type="ECO:0000256" key="2">
    <source>
        <dbReference type="SAM" id="SignalP"/>
    </source>
</evidence>
<dbReference type="EMBL" id="DXEN01000080">
    <property type="protein sequence ID" value="HIX87050.1"/>
    <property type="molecule type" value="Genomic_DNA"/>
</dbReference>
<protein>
    <submittedName>
        <fullName evidence="3">DUF4251 domain-containing protein</fullName>
    </submittedName>
</protein>
<organism evidence="3 4">
    <name type="scientific">Candidatus Parabacteroides intestinigallinarum</name>
    <dbReference type="NCBI Taxonomy" id="2838722"/>
    <lineage>
        <taxon>Bacteria</taxon>
        <taxon>Pseudomonadati</taxon>
        <taxon>Bacteroidota</taxon>
        <taxon>Bacteroidia</taxon>
        <taxon>Bacteroidales</taxon>
        <taxon>Tannerellaceae</taxon>
        <taxon>Parabacteroides</taxon>
    </lineage>
</organism>
<evidence type="ECO:0000313" key="4">
    <source>
        <dbReference type="Proteomes" id="UP000823847"/>
    </source>
</evidence>
<dbReference type="AlphaFoldDB" id="A0A9D1XTG2"/>
<proteinExistence type="predicted"/>
<reference evidence="3" key="1">
    <citation type="journal article" date="2021" name="PeerJ">
        <title>Extensive microbial diversity within the chicken gut microbiome revealed by metagenomics and culture.</title>
        <authorList>
            <person name="Gilroy R."/>
            <person name="Ravi A."/>
            <person name="Getino M."/>
            <person name="Pursley I."/>
            <person name="Horton D.L."/>
            <person name="Alikhan N.F."/>
            <person name="Baker D."/>
            <person name="Gharbi K."/>
            <person name="Hall N."/>
            <person name="Watson M."/>
            <person name="Adriaenssens E.M."/>
            <person name="Foster-Nyarko E."/>
            <person name="Jarju S."/>
            <person name="Secka A."/>
            <person name="Antonio M."/>
            <person name="Oren A."/>
            <person name="Chaudhuri R.R."/>
            <person name="La Ragione R."/>
            <person name="Hildebrand F."/>
            <person name="Pallen M.J."/>
        </authorList>
    </citation>
    <scope>NUCLEOTIDE SEQUENCE</scope>
    <source>
        <strain evidence="3">ChiHecec2B26-12326</strain>
    </source>
</reference>
<sequence>MRKIVLLLAVLLVGAGTMMAQTDKEAEKAAKQAEKEAKKAEKAAKKAAEEAAEQALFEQAVRALDAKDFVVEADRIEFKRGNFVYVSSSTNFVVVKGDKASIQLSFNVPMPGPNGIGGITVDGTTSSIEKKTDKKGNITYEMNVQGVAVSARVTIRMAKGTNECSATVFPTFNSNRISFSGKLLPSSQSNVFKGRSI</sequence>
<reference evidence="3" key="2">
    <citation type="submission" date="2021-04" db="EMBL/GenBank/DDBJ databases">
        <authorList>
            <person name="Gilroy R."/>
        </authorList>
    </citation>
    <scope>NUCLEOTIDE SEQUENCE</scope>
    <source>
        <strain evidence="3">ChiHecec2B26-12326</strain>
    </source>
</reference>
<feature type="coiled-coil region" evidence="1">
    <location>
        <begin position="19"/>
        <end position="54"/>
    </location>
</feature>
<keyword evidence="1" id="KW-0175">Coiled coil</keyword>
<evidence type="ECO:0000313" key="3">
    <source>
        <dbReference type="EMBL" id="HIX87050.1"/>
    </source>
</evidence>
<keyword evidence="2" id="KW-0732">Signal</keyword>